<accession>A0AAV9ZZZ2</accession>
<proteinExistence type="predicted"/>
<reference evidence="1 2" key="1">
    <citation type="journal article" date="2024" name="J Genomics">
        <title>Draft genome sequencing and assembly of Favolaschia claudopus CIRM-BRFM 2984 isolated from oak limbs.</title>
        <authorList>
            <person name="Navarro D."/>
            <person name="Drula E."/>
            <person name="Chaduli D."/>
            <person name="Cazenave R."/>
            <person name="Ahrendt S."/>
            <person name="Wang J."/>
            <person name="Lipzen A."/>
            <person name="Daum C."/>
            <person name="Barry K."/>
            <person name="Grigoriev I.V."/>
            <person name="Favel A."/>
            <person name="Rosso M.N."/>
            <person name="Martin F."/>
        </authorList>
    </citation>
    <scope>NUCLEOTIDE SEQUENCE [LARGE SCALE GENOMIC DNA]</scope>
    <source>
        <strain evidence="1 2">CIRM-BRFM 2984</strain>
    </source>
</reference>
<comment type="caution">
    <text evidence="1">The sequence shown here is derived from an EMBL/GenBank/DDBJ whole genome shotgun (WGS) entry which is preliminary data.</text>
</comment>
<gene>
    <name evidence="1" type="ORF">R3P38DRAFT_3221693</name>
</gene>
<keyword evidence="2" id="KW-1185">Reference proteome</keyword>
<sequence>MLGAMDFTRLRTRLLEDDSSFYLGTIEAGDELEWYPTVMGKRGHMVVNKAAVTAYNESWEALSREATTGQDVKDLKQVEAATLTFVAAVSDRNCFLTPCGNWKGPTNLLPSLADVKLGCELVAPHNTAFAGDFPRVIRNLESLARLVTNKKHDSKGILDWRSKPRECIQVRHCVFQTKDEDAYEDSDLKKWPVKNHEAGIALQSMRNTHVVNELPAYDIHRHLIPPSEHMKALGGAIVRVAISLRHWSIDKQAKDVYTADIVSLSVIGSASGPKKRRAPAFDPWLDQVIRKKVRLVDGAAGRFI</sequence>
<organism evidence="1 2">
    <name type="scientific">Favolaschia claudopus</name>
    <dbReference type="NCBI Taxonomy" id="2862362"/>
    <lineage>
        <taxon>Eukaryota</taxon>
        <taxon>Fungi</taxon>
        <taxon>Dikarya</taxon>
        <taxon>Basidiomycota</taxon>
        <taxon>Agaricomycotina</taxon>
        <taxon>Agaricomycetes</taxon>
        <taxon>Agaricomycetidae</taxon>
        <taxon>Agaricales</taxon>
        <taxon>Marasmiineae</taxon>
        <taxon>Mycenaceae</taxon>
        <taxon>Favolaschia</taxon>
    </lineage>
</organism>
<dbReference type="Proteomes" id="UP001362999">
    <property type="component" value="Unassembled WGS sequence"/>
</dbReference>
<evidence type="ECO:0000313" key="2">
    <source>
        <dbReference type="Proteomes" id="UP001362999"/>
    </source>
</evidence>
<dbReference type="EMBL" id="JAWWNJ010000096">
    <property type="protein sequence ID" value="KAK6996625.1"/>
    <property type="molecule type" value="Genomic_DNA"/>
</dbReference>
<protein>
    <submittedName>
        <fullName evidence="1">Uncharacterized protein</fullName>
    </submittedName>
</protein>
<evidence type="ECO:0000313" key="1">
    <source>
        <dbReference type="EMBL" id="KAK6996625.1"/>
    </source>
</evidence>
<dbReference type="AlphaFoldDB" id="A0AAV9ZZZ2"/>
<name>A0AAV9ZZZ2_9AGAR</name>